<reference evidence="8" key="1">
    <citation type="submission" date="2020-05" db="EMBL/GenBank/DDBJ databases">
        <authorList>
            <person name="Chiriac C."/>
            <person name="Salcher M."/>
            <person name="Ghai R."/>
            <person name="Kavagutti S V."/>
        </authorList>
    </citation>
    <scope>NUCLEOTIDE SEQUENCE</scope>
</reference>
<name>A0A6J6D6W0_9ZZZZ</name>
<evidence type="ECO:0000256" key="3">
    <source>
        <dbReference type="ARBA" id="ARBA00022692"/>
    </source>
</evidence>
<keyword evidence="4 6" id="KW-1133">Transmembrane helix</keyword>
<evidence type="ECO:0000256" key="4">
    <source>
        <dbReference type="ARBA" id="ARBA00022989"/>
    </source>
</evidence>
<dbReference type="PANTHER" id="PTHR30353:SF0">
    <property type="entry name" value="TRANSMEMBRANE PROTEIN"/>
    <property type="match status" value="1"/>
</dbReference>
<organism evidence="8">
    <name type="scientific">freshwater metagenome</name>
    <dbReference type="NCBI Taxonomy" id="449393"/>
    <lineage>
        <taxon>unclassified sequences</taxon>
        <taxon>metagenomes</taxon>
        <taxon>ecological metagenomes</taxon>
    </lineage>
</organism>
<feature type="transmembrane region" description="Helical" evidence="6">
    <location>
        <begin position="152"/>
        <end position="175"/>
    </location>
</feature>
<evidence type="ECO:0000256" key="5">
    <source>
        <dbReference type="ARBA" id="ARBA00023136"/>
    </source>
</evidence>
<sequence>MQPVIHFAISNEITGWYDQIGPWLFYAVVWSLVFAGTGLFIGAFIPFITGDSLVFAAGLVAASAGSQVNIWVMAIGVGIAAWLGDQVGYTLGRHYGRPYLDKRKGDWLRNAITKSEKFYAAWGWWAVVIARFMPWARVLIPAIAGISKMNYYKFFSANAVGALAWGTGLTVAGYYAASIPAVKNASYAIAIFFITLSLLAGVRVWLKNRKSNAWFTFSRQVQI</sequence>
<gene>
    <name evidence="8" type="ORF">UFOPK1618_00437</name>
</gene>
<dbReference type="AlphaFoldDB" id="A0A6J6D6W0"/>
<feature type="transmembrane region" description="Helical" evidence="6">
    <location>
        <begin position="54"/>
        <end position="83"/>
    </location>
</feature>
<comment type="subcellular location">
    <subcellularLocation>
        <location evidence="1">Cell membrane</location>
        <topology evidence="1">Multi-pass membrane protein</topology>
    </subcellularLocation>
</comment>
<feature type="domain" description="VTT" evidence="7">
    <location>
        <begin position="60"/>
        <end position="174"/>
    </location>
</feature>
<dbReference type="InterPro" id="IPR032818">
    <property type="entry name" value="DedA-like"/>
</dbReference>
<feature type="transmembrane region" description="Helical" evidence="6">
    <location>
        <begin position="23"/>
        <end position="47"/>
    </location>
</feature>
<accession>A0A6J6D6W0</accession>
<evidence type="ECO:0000259" key="7">
    <source>
        <dbReference type="Pfam" id="PF09335"/>
    </source>
</evidence>
<dbReference type="Pfam" id="PF09335">
    <property type="entry name" value="VTT_dom"/>
    <property type="match status" value="1"/>
</dbReference>
<dbReference type="GO" id="GO:0005886">
    <property type="term" value="C:plasma membrane"/>
    <property type="evidence" value="ECO:0007669"/>
    <property type="project" value="UniProtKB-SubCell"/>
</dbReference>
<proteinExistence type="predicted"/>
<keyword evidence="5 6" id="KW-0472">Membrane</keyword>
<protein>
    <submittedName>
        <fullName evidence="8">Unannotated protein</fullName>
    </submittedName>
</protein>
<evidence type="ECO:0000256" key="1">
    <source>
        <dbReference type="ARBA" id="ARBA00004651"/>
    </source>
</evidence>
<dbReference type="EMBL" id="CAEZTF010000065">
    <property type="protein sequence ID" value="CAB4559681.1"/>
    <property type="molecule type" value="Genomic_DNA"/>
</dbReference>
<dbReference type="InterPro" id="IPR032816">
    <property type="entry name" value="VTT_dom"/>
</dbReference>
<evidence type="ECO:0000256" key="2">
    <source>
        <dbReference type="ARBA" id="ARBA00022475"/>
    </source>
</evidence>
<keyword evidence="2" id="KW-1003">Cell membrane</keyword>
<evidence type="ECO:0000256" key="6">
    <source>
        <dbReference type="SAM" id="Phobius"/>
    </source>
</evidence>
<feature type="transmembrane region" description="Helical" evidence="6">
    <location>
        <begin position="187"/>
        <end position="206"/>
    </location>
</feature>
<keyword evidence="3 6" id="KW-0812">Transmembrane</keyword>
<dbReference type="PANTHER" id="PTHR30353">
    <property type="entry name" value="INNER MEMBRANE PROTEIN DEDA-RELATED"/>
    <property type="match status" value="1"/>
</dbReference>
<evidence type="ECO:0000313" key="8">
    <source>
        <dbReference type="EMBL" id="CAB4559681.1"/>
    </source>
</evidence>
<feature type="transmembrane region" description="Helical" evidence="6">
    <location>
        <begin position="122"/>
        <end position="140"/>
    </location>
</feature>